<dbReference type="GO" id="GO:0006808">
    <property type="term" value="P:regulation of nitrogen utilization"/>
    <property type="evidence" value="ECO:0007669"/>
    <property type="project" value="InterPro"/>
</dbReference>
<reference evidence="1 2" key="1">
    <citation type="submission" date="2019-03" db="EMBL/GenBank/DDBJ databases">
        <title>Genomics of glacier-inhabiting Cryobacterium strains.</title>
        <authorList>
            <person name="Liu Q."/>
            <person name="Xin Y.-H."/>
        </authorList>
    </citation>
    <scope>NUCLEOTIDE SEQUENCE [LARGE SCALE GENOMIC DNA]</scope>
    <source>
        <strain evidence="1 2">Sr36</strain>
    </source>
</reference>
<dbReference type="Gene3D" id="3.30.70.120">
    <property type="match status" value="1"/>
</dbReference>
<dbReference type="Pfam" id="PF00543">
    <property type="entry name" value="P-II"/>
    <property type="match status" value="1"/>
</dbReference>
<dbReference type="EMBL" id="SOHK01000020">
    <property type="protein sequence ID" value="TFD63645.1"/>
    <property type="molecule type" value="Genomic_DNA"/>
</dbReference>
<dbReference type="SUPFAM" id="SSF54913">
    <property type="entry name" value="GlnB-like"/>
    <property type="match status" value="1"/>
</dbReference>
<dbReference type="OrthoDB" id="330665at2"/>
<dbReference type="InterPro" id="IPR011322">
    <property type="entry name" value="N-reg_PII-like_a/b"/>
</dbReference>
<comment type="caution">
    <text evidence="1">The sequence shown here is derived from an EMBL/GenBank/DDBJ whole genome shotgun (WGS) entry which is preliminary data.</text>
</comment>
<dbReference type="AlphaFoldDB" id="A0A4R9AL99"/>
<evidence type="ECO:0000313" key="1">
    <source>
        <dbReference type="EMBL" id="TFD63645.1"/>
    </source>
</evidence>
<gene>
    <name evidence="1" type="ORF">E3T47_13600</name>
</gene>
<name>A0A4R9AL99_9MICO</name>
<proteinExistence type="predicted"/>
<evidence type="ECO:0000313" key="2">
    <source>
        <dbReference type="Proteomes" id="UP000298154"/>
    </source>
</evidence>
<keyword evidence="2" id="KW-1185">Reference proteome</keyword>
<dbReference type="Proteomes" id="UP000298154">
    <property type="component" value="Unassembled WGS sequence"/>
</dbReference>
<dbReference type="InterPro" id="IPR015867">
    <property type="entry name" value="N-reg_PII/ATP_PRibTrfase_C"/>
</dbReference>
<organism evidence="1 2">
    <name type="scientific">Cryobacterium ruanii</name>
    <dbReference type="NCBI Taxonomy" id="1259197"/>
    <lineage>
        <taxon>Bacteria</taxon>
        <taxon>Bacillati</taxon>
        <taxon>Actinomycetota</taxon>
        <taxon>Actinomycetes</taxon>
        <taxon>Micrococcales</taxon>
        <taxon>Microbacteriaceae</taxon>
        <taxon>Cryobacterium</taxon>
    </lineage>
</organism>
<sequence length="100" mass="11342">MHSHTRKLLTVITEAALESTLVRDLDQLHAHGYTITDARGKGSRGTRNAGWEANGNIRIEVVCDTVTAVNITAYFQEHYYDDYAMILFVSDIEVLRPEKF</sequence>
<accession>A0A4R9AL99</accession>
<dbReference type="GO" id="GO:0030234">
    <property type="term" value="F:enzyme regulator activity"/>
    <property type="evidence" value="ECO:0007669"/>
    <property type="project" value="InterPro"/>
</dbReference>
<dbReference type="InterPro" id="IPR002187">
    <property type="entry name" value="N-reg_PII"/>
</dbReference>
<protein>
    <submittedName>
        <fullName evidence="1">Transcriptional regulator</fullName>
    </submittedName>
</protein>